<evidence type="ECO:0000313" key="13">
    <source>
        <dbReference type="EMBL" id="AWL09824.1"/>
    </source>
</evidence>
<dbReference type="InterPro" id="IPR039426">
    <property type="entry name" value="TonB-dep_rcpt-like"/>
</dbReference>
<dbReference type="SUPFAM" id="SSF49464">
    <property type="entry name" value="Carboxypeptidase regulatory domain-like"/>
    <property type="match status" value="1"/>
</dbReference>
<keyword evidence="5 9" id="KW-0798">TonB box</keyword>
<dbReference type="InterPro" id="IPR008969">
    <property type="entry name" value="CarboxyPept-like_regulatory"/>
</dbReference>
<dbReference type="NCBIfam" id="TIGR04056">
    <property type="entry name" value="OMP_RagA_SusC"/>
    <property type="match status" value="1"/>
</dbReference>
<dbReference type="PROSITE" id="PS51257">
    <property type="entry name" value="PROKAR_LIPOPROTEIN"/>
    <property type="match status" value="1"/>
</dbReference>
<dbReference type="RefSeq" id="WP_109323483.1">
    <property type="nucleotide sequence ID" value="NZ_CP029346.1"/>
</dbReference>
<dbReference type="Pfam" id="PF07715">
    <property type="entry name" value="Plug"/>
    <property type="match status" value="1"/>
</dbReference>
<dbReference type="KEGG" id="psez:HME7025_01975"/>
<dbReference type="AlphaFoldDB" id="A0A2S2DWN0"/>
<keyword evidence="3 8" id="KW-1134">Transmembrane beta strand</keyword>
<keyword evidence="4 8" id="KW-0812">Transmembrane</keyword>
<dbReference type="PROSITE" id="PS52016">
    <property type="entry name" value="TONB_DEPENDENT_REC_3"/>
    <property type="match status" value="1"/>
</dbReference>
<keyword evidence="13" id="KW-0675">Receptor</keyword>
<dbReference type="InterPro" id="IPR012910">
    <property type="entry name" value="Plug_dom"/>
</dbReference>
<dbReference type="InterPro" id="IPR036942">
    <property type="entry name" value="Beta-barrel_TonB_sf"/>
</dbReference>
<dbReference type="Pfam" id="PF00593">
    <property type="entry name" value="TonB_dep_Rec_b-barrel"/>
    <property type="match status" value="1"/>
</dbReference>
<gene>
    <name evidence="13" type="ORF">HME7025_01975</name>
</gene>
<comment type="similarity">
    <text evidence="8 9">Belongs to the TonB-dependent receptor family.</text>
</comment>
<reference evidence="14" key="1">
    <citation type="submission" date="2018-05" db="EMBL/GenBank/DDBJ databases">
        <title>Pseudarcicella sp. HME7025 Genome sequencing and assembly.</title>
        <authorList>
            <person name="Kim H."/>
            <person name="Kang H."/>
            <person name="Joh K."/>
        </authorList>
    </citation>
    <scope>NUCLEOTIDE SEQUENCE [LARGE SCALE GENOMIC DNA]</scope>
    <source>
        <strain evidence="14">HME7025</strain>
    </source>
</reference>
<organism evidence="13 14">
    <name type="scientific">Aquirufa nivalisilvae</name>
    <dbReference type="NCBI Taxonomy" id="2516557"/>
    <lineage>
        <taxon>Bacteria</taxon>
        <taxon>Pseudomonadati</taxon>
        <taxon>Bacteroidota</taxon>
        <taxon>Cytophagia</taxon>
        <taxon>Cytophagales</taxon>
        <taxon>Flectobacillaceae</taxon>
        <taxon>Aquirufa</taxon>
    </lineage>
</organism>
<dbReference type="InterPro" id="IPR023996">
    <property type="entry name" value="TonB-dep_OMP_SusC/RagA"/>
</dbReference>
<evidence type="ECO:0000256" key="7">
    <source>
        <dbReference type="ARBA" id="ARBA00023237"/>
    </source>
</evidence>
<dbReference type="EMBL" id="CP029346">
    <property type="protein sequence ID" value="AWL09824.1"/>
    <property type="molecule type" value="Genomic_DNA"/>
</dbReference>
<dbReference type="GO" id="GO:0009279">
    <property type="term" value="C:cell outer membrane"/>
    <property type="evidence" value="ECO:0007669"/>
    <property type="project" value="UniProtKB-SubCell"/>
</dbReference>
<feature type="domain" description="TonB-dependent receptor plug" evidence="12">
    <location>
        <begin position="115"/>
        <end position="240"/>
    </location>
</feature>
<dbReference type="InterPro" id="IPR037066">
    <property type="entry name" value="Plug_dom_sf"/>
</dbReference>
<keyword evidence="10" id="KW-0732">Signal</keyword>
<evidence type="ECO:0000256" key="8">
    <source>
        <dbReference type="PROSITE-ProRule" id="PRU01360"/>
    </source>
</evidence>
<dbReference type="Gene3D" id="2.170.130.10">
    <property type="entry name" value="TonB-dependent receptor, plug domain"/>
    <property type="match status" value="1"/>
</dbReference>
<evidence type="ECO:0000259" key="11">
    <source>
        <dbReference type="Pfam" id="PF00593"/>
    </source>
</evidence>
<evidence type="ECO:0000313" key="14">
    <source>
        <dbReference type="Proteomes" id="UP000245468"/>
    </source>
</evidence>
<keyword evidence="14" id="KW-1185">Reference proteome</keyword>
<name>A0A2S2DWN0_9BACT</name>
<keyword evidence="2 8" id="KW-0813">Transport</keyword>
<dbReference type="Gene3D" id="2.40.170.20">
    <property type="entry name" value="TonB-dependent receptor, beta-barrel domain"/>
    <property type="match status" value="1"/>
</dbReference>
<evidence type="ECO:0000256" key="2">
    <source>
        <dbReference type="ARBA" id="ARBA00022448"/>
    </source>
</evidence>
<dbReference type="InterPro" id="IPR000531">
    <property type="entry name" value="Beta-barrel_TonB"/>
</dbReference>
<evidence type="ECO:0000256" key="5">
    <source>
        <dbReference type="ARBA" id="ARBA00023077"/>
    </source>
</evidence>
<dbReference type="Pfam" id="PF13715">
    <property type="entry name" value="CarbopepD_reg_2"/>
    <property type="match status" value="1"/>
</dbReference>
<proteinExistence type="inferred from homology"/>
<evidence type="ECO:0000256" key="10">
    <source>
        <dbReference type="SAM" id="SignalP"/>
    </source>
</evidence>
<feature type="domain" description="TonB-dependent receptor-like beta-barrel" evidence="11">
    <location>
        <begin position="458"/>
        <end position="875"/>
    </location>
</feature>
<dbReference type="InterPro" id="IPR023997">
    <property type="entry name" value="TonB-dep_OMP_SusC/RagA_CS"/>
</dbReference>
<evidence type="ECO:0000256" key="9">
    <source>
        <dbReference type="RuleBase" id="RU003357"/>
    </source>
</evidence>
<dbReference type="OrthoDB" id="9768177at2"/>
<evidence type="ECO:0000256" key="4">
    <source>
        <dbReference type="ARBA" id="ARBA00022692"/>
    </source>
</evidence>
<evidence type="ECO:0000256" key="3">
    <source>
        <dbReference type="ARBA" id="ARBA00022452"/>
    </source>
</evidence>
<sequence>MKKLLLVMALVTTACSSLLAQSRVVTGKVTASEDGSALPGVSVSLKGTSRGVTTTADGSYKISVDNGAALQFSFVGYKAQTITVGSQSTINVVLVADAAELSEVVVTALGLTRTKNSLPYAAQQVKGDELTRVRSGNAFSALSGKVAGLQITQGNAIGGSTNVVIRGNKSLTGNNQALFVVDGVPVDNTNKNSSDQQTGRGGYDYGNAAADINPDDIESMTVLKGAAATALYGSRASNGVIMITSKKAKKGLGLTVNAGLTVGTIDKSTFATYQNQYGAGYSDPYQKDGFYYFDANGDGTKDLVVPTAEDASYGAKFNPSLMVYHWDSFDPAGPNYLKTKPWVAAQNTPVKFYETAISNNVNVQLDGATDQGTFKLGYTRNDERGTLPNSNVTKNIMNLAGSYNISKKVTASASANFSVIDGKGRYGSGYSGLNVNQNFRQWYQTNVDILEQKDAYFRNSQNVTWNWGDPSTPAGLKPIFTDNYYWTRYQNYETDTRSRIFGNAMLNYKAADFLNFMGRVTLDTYNEFQEERKAVGSQGVPGYSRFDRAFQEMNYDLMANFDKNVADGLNVKALAGLNLRKSYIRSISAATNGGLIVPGLYSISNSLGTVSAPSENYQPREVFGVFGGLTLSYKDFLTLDGTIRQDKSSTLPKSNNAYLYYAGSASWLFSHHIEDLPWLTSGKLRMNYATVGNDAPWGSVKNVYDKPDPFGPTILFSAPSTQNNPFLKPEQTQSKEVGLEMAFLQNRLGFDFTYYHTNTLDQILPAAVSSATGFTSTFVNAGNIQNTGFELSLYGSPIKTADFSWNVNVNWTKNTSKVLSLYNDSQNLQIASFQGGVTLNATVGEPYGTLKGKTWKMLNGEKLVKANGRYDITSTTTNIIGNVNPDWIGGINNSFKYKNVTLNFLIDIKRGGSVFSLDQYYGQATGVYPESVVINDKGNPSRSTIAEGGGVIMPGVKADGTPNTTRVENDYGTFGYAQNPAAAFVYDASYIKLREANIVYSLPSSVVRKLGGVKGVDLSIFGRNLWIIQKYVPYADPEENLSSGNVQGNQSGAYPTTRSIGFNIKLLF</sequence>
<keyword evidence="6 8" id="KW-0472">Membrane</keyword>
<evidence type="ECO:0000256" key="6">
    <source>
        <dbReference type="ARBA" id="ARBA00023136"/>
    </source>
</evidence>
<comment type="subcellular location">
    <subcellularLocation>
        <location evidence="1 8">Cell outer membrane</location>
        <topology evidence="1 8">Multi-pass membrane protein</topology>
    </subcellularLocation>
</comment>
<accession>A0A2S2DWN0</accession>
<feature type="signal peptide" evidence="10">
    <location>
        <begin position="1"/>
        <end position="20"/>
    </location>
</feature>
<keyword evidence="7 8" id="KW-0998">Cell outer membrane</keyword>
<evidence type="ECO:0000259" key="12">
    <source>
        <dbReference type="Pfam" id="PF07715"/>
    </source>
</evidence>
<feature type="chain" id="PRO_5015521577" evidence="10">
    <location>
        <begin position="21"/>
        <end position="1068"/>
    </location>
</feature>
<dbReference type="SUPFAM" id="SSF56935">
    <property type="entry name" value="Porins"/>
    <property type="match status" value="1"/>
</dbReference>
<dbReference type="Gene3D" id="2.60.40.1120">
    <property type="entry name" value="Carboxypeptidase-like, regulatory domain"/>
    <property type="match status" value="1"/>
</dbReference>
<protein>
    <submittedName>
        <fullName evidence="13">TonB-dependent receptor SusC</fullName>
    </submittedName>
</protein>
<dbReference type="Proteomes" id="UP000245468">
    <property type="component" value="Chromosome"/>
</dbReference>
<dbReference type="NCBIfam" id="TIGR04057">
    <property type="entry name" value="SusC_RagA_signa"/>
    <property type="match status" value="1"/>
</dbReference>
<evidence type="ECO:0000256" key="1">
    <source>
        <dbReference type="ARBA" id="ARBA00004571"/>
    </source>
</evidence>